<dbReference type="HOGENOM" id="CLU_3112242_0_0_1"/>
<gene>
    <name evidence="1" type="ORF">CY34DRAFT_59701</name>
</gene>
<organism evidence="1 2">
    <name type="scientific">Suillus luteus UH-Slu-Lm8-n1</name>
    <dbReference type="NCBI Taxonomy" id="930992"/>
    <lineage>
        <taxon>Eukaryota</taxon>
        <taxon>Fungi</taxon>
        <taxon>Dikarya</taxon>
        <taxon>Basidiomycota</taxon>
        <taxon>Agaricomycotina</taxon>
        <taxon>Agaricomycetes</taxon>
        <taxon>Agaricomycetidae</taxon>
        <taxon>Boletales</taxon>
        <taxon>Suillineae</taxon>
        <taxon>Suillaceae</taxon>
        <taxon>Suillus</taxon>
    </lineage>
</organism>
<proteinExistence type="predicted"/>
<dbReference type="Proteomes" id="UP000054485">
    <property type="component" value="Unassembled WGS sequence"/>
</dbReference>
<dbReference type="AlphaFoldDB" id="A0A0D0AUJ2"/>
<keyword evidence="2" id="KW-1185">Reference proteome</keyword>
<sequence length="51" mass="5540">FFTISSTPAALTKFKTQLYTKWQVAELGAAHFCLGIAIKCDQSACTISLSQ</sequence>
<dbReference type="InParanoid" id="A0A0D0AUJ2"/>
<evidence type="ECO:0000313" key="2">
    <source>
        <dbReference type="Proteomes" id="UP000054485"/>
    </source>
</evidence>
<dbReference type="EMBL" id="KN835613">
    <property type="protein sequence ID" value="KIK35543.1"/>
    <property type="molecule type" value="Genomic_DNA"/>
</dbReference>
<name>A0A0D0AUJ2_9AGAM</name>
<protein>
    <submittedName>
        <fullName evidence="1">Uncharacterized protein</fullName>
    </submittedName>
</protein>
<feature type="non-terminal residue" evidence="1">
    <location>
        <position position="1"/>
    </location>
</feature>
<accession>A0A0D0AUJ2</accession>
<evidence type="ECO:0000313" key="1">
    <source>
        <dbReference type="EMBL" id="KIK35543.1"/>
    </source>
</evidence>
<reference evidence="1 2" key="1">
    <citation type="submission" date="2014-04" db="EMBL/GenBank/DDBJ databases">
        <authorList>
            <consortium name="DOE Joint Genome Institute"/>
            <person name="Kuo A."/>
            <person name="Ruytinx J."/>
            <person name="Rineau F."/>
            <person name="Colpaert J."/>
            <person name="Kohler A."/>
            <person name="Nagy L.G."/>
            <person name="Floudas D."/>
            <person name="Copeland A."/>
            <person name="Barry K.W."/>
            <person name="Cichocki N."/>
            <person name="Veneault-Fourrey C."/>
            <person name="LaButti K."/>
            <person name="Lindquist E.A."/>
            <person name="Lipzen A."/>
            <person name="Lundell T."/>
            <person name="Morin E."/>
            <person name="Murat C."/>
            <person name="Sun H."/>
            <person name="Tunlid A."/>
            <person name="Henrissat B."/>
            <person name="Grigoriev I.V."/>
            <person name="Hibbett D.S."/>
            <person name="Martin F."/>
            <person name="Nordberg H.P."/>
            <person name="Cantor M.N."/>
            <person name="Hua S.X."/>
        </authorList>
    </citation>
    <scope>NUCLEOTIDE SEQUENCE [LARGE SCALE GENOMIC DNA]</scope>
    <source>
        <strain evidence="1 2">UH-Slu-Lm8-n1</strain>
    </source>
</reference>
<dbReference type="OrthoDB" id="413760at2759"/>
<reference evidence="2" key="2">
    <citation type="submission" date="2015-01" db="EMBL/GenBank/DDBJ databases">
        <title>Evolutionary Origins and Diversification of the Mycorrhizal Mutualists.</title>
        <authorList>
            <consortium name="DOE Joint Genome Institute"/>
            <consortium name="Mycorrhizal Genomics Consortium"/>
            <person name="Kohler A."/>
            <person name="Kuo A."/>
            <person name="Nagy L.G."/>
            <person name="Floudas D."/>
            <person name="Copeland A."/>
            <person name="Barry K.W."/>
            <person name="Cichocki N."/>
            <person name="Veneault-Fourrey C."/>
            <person name="LaButti K."/>
            <person name="Lindquist E.A."/>
            <person name="Lipzen A."/>
            <person name="Lundell T."/>
            <person name="Morin E."/>
            <person name="Murat C."/>
            <person name="Riley R."/>
            <person name="Ohm R."/>
            <person name="Sun H."/>
            <person name="Tunlid A."/>
            <person name="Henrissat B."/>
            <person name="Grigoriev I.V."/>
            <person name="Hibbett D.S."/>
            <person name="Martin F."/>
        </authorList>
    </citation>
    <scope>NUCLEOTIDE SEQUENCE [LARGE SCALE GENOMIC DNA]</scope>
    <source>
        <strain evidence="2">UH-Slu-Lm8-n1</strain>
    </source>
</reference>
<feature type="non-terminal residue" evidence="1">
    <location>
        <position position="51"/>
    </location>
</feature>